<accession>A0A8M1HLL3</accession>
<dbReference type="InterPro" id="IPR055284">
    <property type="entry name" value="Galaxin-like"/>
</dbReference>
<dbReference type="PANTHER" id="PTHR34490:SF1">
    <property type="entry name" value="GALAXIN-LIKE"/>
    <property type="match status" value="1"/>
</dbReference>
<organism evidence="2 3">
    <name type="scientific">Betta splendens</name>
    <name type="common">Siamese fighting fish</name>
    <dbReference type="NCBI Taxonomy" id="158456"/>
    <lineage>
        <taxon>Eukaryota</taxon>
        <taxon>Metazoa</taxon>
        <taxon>Chordata</taxon>
        <taxon>Craniata</taxon>
        <taxon>Vertebrata</taxon>
        <taxon>Euteleostomi</taxon>
        <taxon>Actinopterygii</taxon>
        <taxon>Neopterygii</taxon>
        <taxon>Teleostei</taxon>
        <taxon>Neoteleostei</taxon>
        <taxon>Acanthomorphata</taxon>
        <taxon>Anabantaria</taxon>
        <taxon>Anabantiformes</taxon>
        <taxon>Anabantoidei</taxon>
        <taxon>Osphronemidae</taxon>
        <taxon>Betta</taxon>
    </lineage>
</organism>
<dbReference type="PANTHER" id="PTHR34490">
    <property type="entry name" value="PROTEIN CBG12054-RELATED"/>
    <property type="match status" value="1"/>
</dbReference>
<evidence type="ECO:0000313" key="2">
    <source>
        <dbReference type="Proteomes" id="UP000515150"/>
    </source>
</evidence>
<dbReference type="RefSeq" id="XP_040929378.1">
    <property type="nucleotide sequence ID" value="XM_041073444.2"/>
</dbReference>
<reference evidence="3" key="1">
    <citation type="submission" date="2025-08" db="UniProtKB">
        <authorList>
            <consortium name="RefSeq"/>
        </authorList>
    </citation>
    <scope>IDENTIFICATION</scope>
</reference>
<keyword evidence="2" id="KW-1185">Reference proteome</keyword>
<dbReference type="Proteomes" id="UP000515150">
    <property type="component" value="Chromosome 13"/>
</dbReference>
<dbReference type="GeneID" id="114867937"/>
<dbReference type="InterPro" id="IPR056601">
    <property type="entry name" value="Galaxin_dom"/>
</dbReference>
<dbReference type="Pfam" id="PF24748">
    <property type="entry name" value="Galaxin_repeat"/>
    <property type="match status" value="1"/>
</dbReference>
<proteinExistence type="predicted"/>
<dbReference type="KEGG" id="bspl:114867937"/>
<feature type="domain" description="Galaxin-like repeats" evidence="1">
    <location>
        <begin position="115"/>
        <end position="251"/>
    </location>
</feature>
<sequence>MTPTKTECCKTQPPHEAGLKCCGQKPMDPLTDTCCKTGSDFETLKAPSKRSRRSTEQCDNVSYNKTSQLCCGRDNNKTVHNKTSDHHGCCFNERFDNRNQSCCYTNNHLKILIDSEQLCCGPKDNKTVLNRTSDHHYCCGKEQYDNTTQSCCHIKGSLVILNDSKQLCCGPEHNKTVLNRTSDHHYCCGEEQYDHRNQSCCHVEGSLETLNDSKQLCCGPDYDKTVLNRTSIYHHCCGKEQYDNTTQSCCYTNERLVILNNSKQLCCGPDYDKTVLNRTSIYHYCCGNEQFDYRNECCCVMKLGEKEFLQKQSTNTCCCNMTSATAERRKRSAEELCGNETFDEKTHRTCDHDGLKQQVTINTSNNISSHLSSHQETNSESHKRLTRSSRQNKRCGCGRKCWCCCSGRCPAVPIKCKPHICVCWNGCVSNRKPRMTQCHDSPGHRCCWRKTFRPCTEICCGGRRHERVPCCGLCPYNVEHPHVKCCSGTLYNVTSLGTNAQDARLLSEGGVITADHRFYFPKTRFRCCCRRYYNPAVCSCCAGIHPINHTEHHQHNIQGFRFLSVKSLNKDELCGGIHIGTVKNVSLHGVEFTNVLKIHGSNGTVTLGSLSHTVPIPDLCSSSVLTLGSAHFFNEANVFVDPNHLSVLRSLHFIFSSCSYQ</sequence>
<gene>
    <name evidence="3" type="primary">LOC114867937</name>
</gene>
<dbReference type="OrthoDB" id="5989849at2759"/>
<protein>
    <submittedName>
        <fullName evidence="3">Uncharacterized protein LOC114867937</fullName>
    </submittedName>
</protein>
<name>A0A8M1HLL3_BETSP</name>
<evidence type="ECO:0000313" key="3">
    <source>
        <dbReference type="RefSeq" id="XP_040929378.1"/>
    </source>
</evidence>
<evidence type="ECO:0000259" key="1">
    <source>
        <dbReference type="Pfam" id="PF24748"/>
    </source>
</evidence>
<dbReference type="AlphaFoldDB" id="A0A8M1HLL3"/>